<dbReference type="Proteomes" id="UP000886520">
    <property type="component" value="Chromosome 10"/>
</dbReference>
<gene>
    <name evidence="1" type="ORF">GOP47_0010519</name>
</gene>
<dbReference type="EMBL" id="JABFUD020000010">
    <property type="protein sequence ID" value="KAI5074558.1"/>
    <property type="molecule type" value="Genomic_DNA"/>
</dbReference>
<proteinExistence type="predicted"/>
<evidence type="ECO:0000313" key="2">
    <source>
        <dbReference type="Proteomes" id="UP000886520"/>
    </source>
</evidence>
<accession>A0A9D4ZGF3</accession>
<dbReference type="AlphaFoldDB" id="A0A9D4ZGF3"/>
<organism evidence="1 2">
    <name type="scientific">Adiantum capillus-veneris</name>
    <name type="common">Maidenhair fern</name>
    <dbReference type="NCBI Taxonomy" id="13818"/>
    <lineage>
        <taxon>Eukaryota</taxon>
        <taxon>Viridiplantae</taxon>
        <taxon>Streptophyta</taxon>
        <taxon>Embryophyta</taxon>
        <taxon>Tracheophyta</taxon>
        <taxon>Polypodiopsida</taxon>
        <taxon>Polypodiidae</taxon>
        <taxon>Polypodiales</taxon>
        <taxon>Pteridineae</taxon>
        <taxon>Pteridaceae</taxon>
        <taxon>Vittarioideae</taxon>
        <taxon>Adiantum</taxon>
    </lineage>
</organism>
<feature type="non-terminal residue" evidence="1">
    <location>
        <position position="1"/>
    </location>
</feature>
<evidence type="ECO:0000313" key="1">
    <source>
        <dbReference type="EMBL" id="KAI5074558.1"/>
    </source>
</evidence>
<reference evidence="1" key="1">
    <citation type="submission" date="2021-01" db="EMBL/GenBank/DDBJ databases">
        <title>Adiantum capillus-veneris genome.</title>
        <authorList>
            <person name="Fang Y."/>
            <person name="Liao Q."/>
        </authorList>
    </citation>
    <scope>NUCLEOTIDE SEQUENCE</scope>
    <source>
        <strain evidence="1">H3</strain>
        <tissue evidence="1">Leaf</tissue>
    </source>
</reference>
<comment type="caution">
    <text evidence="1">The sequence shown here is derived from an EMBL/GenBank/DDBJ whole genome shotgun (WGS) entry which is preliminary data.</text>
</comment>
<sequence>MLWNIRQFPRRRPCTVTVKGMLICVGHRYRCYVKMTKPSPPHWPHFQREVSMPGSPFLSQCAWWLVCLLFCQPGSLGGFQEETWYTSAV</sequence>
<name>A0A9D4ZGF3_ADICA</name>
<protein>
    <submittedName>
        <fullName evidence="1">Uncharacterized protein</fullName>
    </submittedName>
</protein>
<keyword evidence="2" id="KW-1185">Reference proteome</keyword>